<dbReference type="PIRSF" id="PIRSF015268">
    <property type="entry name" value="Virulence_RhuM"/>
    <property type="match status" value="1"/>
</dbReference>
<comment type="caution">
    <text evidence="2">The sequence shown here is derived from an EMBL/GenBank/DDBJ whole genome shotgun (WGS) entry which is preliminary data.</text>
</comment>
<keyword evidence="2" id="KW-0238">DNA-binding</keyword>
<reference evidence="2" key="1">
    <citation type="journal article" date="2014" name="Int. J. Syst. Evol. Microbiol.">
        <title>Complete genome sequence of Corynebacterium casei LMG S-19264T (=DSM 44701T), isolated from a smear-ripened cheese.</title>
        <authorList>
            <consortium name="US DOE Joint Genome Institute (JGI-PGF)"/>
            <person name="Walter F."/>
            <person name="Albersmeier A."/>
            <person name="Kalinowski J."/>
            <person name="Ruckert C."/>
        </authorList>
    </citation>
    <scope>NUCLEOTIDE SEQUENCE</scope>
    <source>
        <strain evidence="2">JCM 3093</strain>
    </source>
</reference>
<dbReference type="Proteomes" id="UP000627984">
    <property type="component" value="Unassembled WGS sequence"/>
</dbReference>
<evidence type="ECO:0000256" key="1">
    <source>
        <dbReference type="SAM" id="Coils"/>
    </source>
</evidence>
<accession>A0AA37BE14</accession>
<dbReference type="GO" id="GO:0003677">
    <property type="term" value="F:DNA binding"/>
    <property type="evidence" value="ECO:0007669"/>
    <property type="project" value="UniProtKB-KW"/>
</dbReference>
<proteinExistence type="predicted"/>
<reference evidence="2" key="2">
    <citation type="submission" date="2022-09" db="EMBL/GenBank/DDBJ databases">
        <authorList>
            <person name="Sun Q."/>
            <person name="Ohkuma M."/>
        </authorList>
    </citation>
    <scope>NUCLEOTIDE SEQUENCE</scope>
    <source>
        <strain evidence="2">JCM 3093</strain>
    </source>
</reference>
<dbReference type="PANTHER" id="PTHR35810:SF1">
    <property type="entry name" value="CYTOPLASMIC PROTEIN"/>
    <property type="match status" value="1"/>
</dbReference>
<dbReference type="Pfam" id="PF13310">
    <property type="entry name" value="Virulence_RhuM"/>
    <property type="match status" value="1"/>
</dbReference>
<dbReference type="EMBL" id="BMQD01000004">
    <property type="protein sequence ID" value="GGK56828.1"/>
    <property type="molecule type" value="Genomic_DNA"/>
</dbReference>
<dbReference type="InterPro" id="IPR011204">
    <property type="entry name" value="Virulence_RhuM-like"/>
</dbReference>
<organism evidence="2 3">
    <name type="scientific">Planomonospora parontospora</name>
    <dbReference type="NCBI Taxonomy" id="58119"/>
    <lineage>
        <taxon>Bacteria</taxon>
        <taxon>Bacillati</taxon>
        <taxon>Actinomycetota</taxon>
        <taxon>Actinomycetes</taxon>
        <taxon>Streptosporangiales</taxon>
        <taxon>Streptosporangiaceae</taxon>
        <taxon>Planomonospora</taxon>
    </lineage>
</organism>
<gene>
    <name evidence="2" type="ORF">GCM10010126_15540</name>
</gene>
<dbReference type="RefSeq" id="WP_204054304.1">
    <property type="nucleotide sequence ID" value="NZ_BMQD01000004.1"/>
</dbReference>
<keyword evidence="1" id="KW-0175">Coiled coil</keyword>
<protein>
    <submittedName>
        <fullName evidence="2">DNA-binding protein</fullName>
    </submittedName>
</protein>
<evidence type="ECO:0000313" key="3">
    <source>
        <dbReference type="Proteomes" id="UP000627984"/>
    </source>
</evidence>
<dbReference type="AlphaFoldDB" id="A0AA37BE14"/>
<feature type="coiled-coil region" evidence="1">
    <location>
        <begin position="309"/>
        <end position="336"/>
    </location>
</feature>
<name>A0AA37BE14_9ACTN</name>
<dbReference type="PANTHER" id="PTHR35810">
    <property type="entry name" value="CYTOPLASMIC PROTEIN-RELATED"/>
    <property type="match status" value="1"/>
</dbReference>
<sequence>MTHDNGELILYRTEDGRAEIQLRAAEGTVWLTQAEMAELFDTGVPNVNKHIASILEDGELTEATISHQEIVRSEGPRQVRRQVLVYNLDMVLAVGYRVRSPRGIQFRQWATTTLREYLVKGFVLNDRRLKEPGGGFDYFDELLERIREIRASEKRFYQKIRDLFAETSVDYEKTSDAAKTFFATIQNKLVYAVTGCTAAELVVKRADSGKPNMRLTSWQGSRVRKSDVAVSKNYLDSDEISTLNMLTTQFLDFAELRVRRRQQITMAEWAEATDRFIAANEMDVLKGPGRVTAERAAGIAHERFAGFDAQRRALEAARAEEEAEQELRELLAGQDENVLDDLGEIENDIERRRWNRPPDADR</sequence>
<evidence type="ECO:0000313" key="2">
    <source>
        <dbReference type="EMBL" id="GGK56828.1"/>
    </source>
</evidence>